<dbReference type="Proteomes" id="UP000789920">
    <property type="component" value="Unassembled WGS sequence"/>
</dbReference>
<evidence type="ECO:0000313" key="2">
    <source>
        <dbReference type="Proteomes" id="UP000789920"/>
    </source>
</evidence>
<accession>A0ACA9SCM4</accession>
<organism evidence="1 2">
    <name type="scientific">Racocetra persica</name>
    <dbReference type="NCBI Taxonomy" id="160502"/>
    <lineage>
        <taxon>Eukaryota</taxon>
        <taxon>Fungi</taxon>
        <taxon>Fungi incertae sedis</taxon>
        <taxon>Mucoromycota</taxon>
        <taxon>Glomeromycotina</taxon>
        <taxon>Glomeromycetes</taxon>
        <taxon>Diversisporales</taxon>
        <taxon>Gigasporaceae</taxon>
        <taxon>Racocetra</taxon>
    </lineage>
</organism>
<gene>
    <name evidence="1" type="ORF">RPERSI_LOCUS29152</name>
</gene>
<feature type="non-terminal residue" evidence="1">
    <location>
        <position position="1"/>
    </location>
</feature>
<proteinExistence type="predicted"/>
<sequence length="110" mass="12984">FDLLTNRLTPTYRIITAVIILAASIYVFTLFSPITYGESWTRSDCNKLKLLSSWDYNCDLYDKNYIEKTEEDDFIEIDIENSPGTYYTKSPEYLTQVVEVTYTTKGMEWW</sequence>
<protein>
    <submittedName>
        <fullName evidence="1">30890_t:CDS:1</fullName>
    </submittedName>
</protein>
<comment type="caution">
    <text evidence="1">The sequence shown here is derived from an EMBL/GenBank/DDBJ whole genome shotgun (WGS) entry which is preliminary data.</text>
</comment>
<evidence type="ECO:0000313" key="1">
    <source>
        <dbReference type="EMBL" id="CAG8834299.1"/>
    </source>
</evidence>
<dbReference type="EMBL" id="CAJVQC010108781">
    <property type="protein sequence ID" value="CAG8834299.1"/>
    <property type="molecule type" value="Genomic_DNA"/>
</dbReference>
<keyword evidence="2" id="KW-1185">Reference proteome</keyword>
<reference evidence="1" key="1">
    <citation type="submission" date="2021-06" db="EMBL/GenBank/DDBJ databases">
        <authorList>
            <person name="Kallberg Y."/>
            <person name="Tangrot J."/>
            <person name="Rosling A."/>
        </authorList>
    </citation>
    <scope>NUCLEOTIDE SEQUENCE</scope>
    <source>
        <strain evidence="1">MA461A</strain>
    </source>
</reference>
<name>A0ACA9SCM4_9GLOM</name>